<dbReference type="Pfam" id="PF13704">
    <property type="entry name" value="Glyco_tranf_2_4"/>
    <property type="match status" value="1"/>
</dbReference>
<feature type="compositionally biased region" description="Polar residues" evidence="5">
    <location>
        <begin position="557"/>
        <end position="570"/>
    </location>
</feature>
<evidence type="ECO:0000259" key="7">
    <source>
        <dbReference type="Pfam" id="PF01755"/>
    </source>
</evidence>
<evidence type="ECO:0000256" key="1">
    <source>
        <dbReference type="ARBA" id="ARBA00006721"/>
    </source>
</evidence>
<dbReference type="Gene3D" id="3.90.550.10">
    <property type="entry name" value="Spore Coat Polysaccharide Biosynthesis Protein SpsA, Chain A"/>
    <property type="match status" value="1"/>
</dbReference>
<dbReference type="SUPFAM" id="SSF53448">
    <property type="entry name" value="Nucleotide-diphospho-sugar transferases"/>
    <property type="match status" value="1"/>
</dbReference>
<dbReference type="AlphaFoldDB" id="A0A226MJP6"/>
<gene>
    <name evidence="8" type="ORF">ASZ78_007112</name>
</gene>
<dbReference type="PANTHER" id="PTHR10730">
    <property type="entry name" value="PROCOLLAGEN-LYSINE,2-OXOGLUTARATE 5-DIOXYGENASE/GLYCOSYLTRANSFERASE 25 FAMILY MEMBER"/>
    <property type="match status" value="1"/>
</dbReference>
<evidence type="ECO:0000256" key="4">
    <source>
        <dbReference type="ARBA" id="ARBA00023180"/>
    </source>
</evidence>
<dbReference type="InterPro" id="IPR002654">
    <property type="entry name" value="Glyco_trans_25"/>
</dbReference>
<protein>
    <recommendedName>
        <fullName evidence="7">Glycosyl transferase family 25 domain-containing protein</fullName>
    </recommendedName>
</protein>
<dbReference type="CDD" id="cd06532">
    <property type="entry name" value="Glyco_transf_25"/>
    <property type="match status" value="1"/>
</dbReference>
<keyword evidence="3" id="KW-0256">Endoplasmic reticulum</keyword>
<dbReference type="EMBL" id="MCFN01000748">
    <property type="protein sequence ID" value="OXB55438.1"/>
    <property type="molecule type" value="Genomic_DNA"/>
</dbReference>
<dbReference type="Pfam" id="PF01755">
    <property type="entry name" value="Glyco_transf_25"/>
    <property type="match status" value="1"/>
</dbReference>
<accession>A0A226MJP6</accession>
<feature type="region of interest" description="Disordered" evidence="5">
    <location>
        <begin position="533"/>
        <end position="570"/>
    </location>
</feature>
<evidence type="ECO:0000256" key="5">
    <source>
        <dbReference type="SAM" id="MobiDB-lite"/>
    </source>
</evidence>
<feature type="chain" id="PRO_5012533682" description="Glycosyl transferase family 25 domain-containing protein" evidence="6">
    <location>
        <begin position="22"/>
        <end position="570"/>
    </location>
</feature>
<reference evidence="8 9" key="1">
    <citation type="submission" date="2016-07" db="EMBL/GenBank/DDBJ databases">
        <title>Disparate Historic Effective Population Sizes Predicted by Modern Levels of Genome Diversity for the Scaled Quail (Callipepla squamata) and the Northern Bobwhite (Colinus virginianus): Inferences from First and Second Generation Draft Genome Assemblies for Sympatric New World Quail.</title>
        <authorList>
            <person name="Oldeschulte D.L."/>
            <person name="Halley Y.A."/>
            <person name="Bhattarai E.K."/>
            <person name="Brashear W.A."/>
            <person name="Hill J."/>
            <person name="Metz R.P."/>
            <person name="Johnson C.D."/>
            <person name="Rollins D."/>
            <person name="Peterson M.J."/>
            <person name="Bickhart D.M."/>
            <person name="Decker J.E."/>
            <person name="Seabury C.M."/>
        </authorList>
    </citation>
    <scope>NUCLEOTIDE SEQUENCE [LARGE SCALE GENOMIC DNA]</scope>
    <source>
        <strain evidence="8 9">Texas</strain>
        <tissue evidence="8">Leg muscle</tissue>
    </source>
</reference>
<evidence type="ECO:0000313" key="9">
    <source>
        <dbReference type="Proteomes" id="UP000198323"/>
    </source>
</evidence>
<keyword evidence="2 6" id="KW-0732">Signal</keyword>
<dbReference type="STRING" id="9009.A0A226MJP6"/>
<dbReference type="CDD" id="cd00761">
    <property type="entry name" value="Glyco_tranf_GTA_type"/>
    <property type="match status" value="1"/>
</dbReference>
<dbReference type="OrthoDB" id="47375at2759"/>
<keyword evidence="9" id="KW-1185">Reference proteome</keyword>
<comment type="caution">
    <text evidence="8">The sequence shown here is derived from an EMBL/GenBank/DDBJ whole genome shotgun (WGS) entry which is preliminary data.</text>
</comment>
<dbReference type="GO" id="GO:0050211">
    <property type="term" value="F:procollagen galactosyltransferase activity"/>
    <property type="evidence" value="ECO:0007669"/>
    <property type="project" value="TreeGrafter"/>
</dbReference>
<feature type="domain" description="Glycosyl transferase family 25" evidence="7">
    <location>
        <begin position="324"/>
        <end position="469"/>
    </location>
</feature>
<organism evidence="8 9">
    <name type="scientific">Callipepla squamata</name>
    <name type="common">Scaled quail</name>
    <dbReference type="NCBI Taxonomy" id="9009"/>
    <lineage>
        <taxon>Eukaryota</taxon>
        <taxon>Metazoa</taxon>
        <taxon>Chordata</taxon>
        <taxon>Craniata</taxon>
        <taxon>Vertebrata</taxon>
        <taxon>Euteleostomi</taxon>
        <taxon>Archelosauria</taxon>
        <taxon>Archosauria</taxon>
        <taxon>Dinosauria</taxon>
        <taxon>Saurischia</taxon>
        <taxon>Theropoda</taxon>
        <taxon>Coelurosauria</taxon>
        <taxon>Aves</taxon>
        <taxon>Neognathae</taxon>
        <taxon>Galloanserae</taxon>
        <taxon>Galliformes</taxon>
        <taxon>Odontophoridae</taxon>
        <taxon>Callipepla</taxon>
    </lineage>
</organism>
<dbReference type="FunFam" id="3.90.550.10:FF:000048">
    <property type="entry name" value="Glycosyltransferase 25 family member 1"/>
    <property type="match status" value="1"/>
</dbReference>
<dbReference type="InterPro" id="IPR029044">
    <property type="entry name" value="Nucleotide-diphossugar_trans"/>
</dbReference>
<comment type="similarity">
    <text evidence="1">Belongs to the glycosyltransferase 25 family.</text>
</comment>
<dbReference type="Proteomes" id="UP000198323">
    <property type="component" value="Unassembled WGS sequence"/>
</dbReference>
<evidence type="ECO:0000256" key="6">
    <source>
        <dbReference type="SAM" id="SignalP"/>
    </source>
</evidence>
<dbReference type="PROSITE" id="PS51257">
    <property type="entry name" value="PROKAR_LIPOPROTEIN"/>
    <property type="match status" value="1"/>
</dbReference>
<dbReference type="PANTHER" id="PTHR10730:SF8">
    <property type="entry name" value="PROCOLLAGEN GALACTOSYLTRANSFERASE 2"/>
    <property type="match status" value="1"/>
</dbReference>
<keyword evidence="4" id="KW-0325">Glycoprotein</keyword>
<proteinExistence type="inferred from homology"/>
<evidence type="ECO:0000256" key="2">
    <source>
        <dbReference type="ARBA" id="ARBA00022729"/>
    </source>
</evidence>
<sequence>MAARSPLLVLLLPLLLGGCGADLLPEPPSPELQPEPLPESALQKPTVLLAVIARNAAGALPHFLGCVERLRYPKSRIALWVATDHNADNTTAILREWLKNVQNLYHDVEWRPMEDPQSYPEEMGPKHWPSSRFTHVMKLRQAALRAAREKWSDYILFLDTDNLLTNPETLNLLIAENKTLVAPMLESRFLYSNFWCGITPQASGRGYYKRTLDYPLIREWKRTGCFAVPMIHSTFLIDLRKEASTKLMFYPPHQDYTWSFDDIMVFAFSSRQAGIQMFICNREHYGFLPMPLKSHQTLQEETENFVHTLIEAMIDRPPIEPSQALNTSQLKALSIDMLPGYRDPYSSRPLTRGEIGCFLSHYYIWQEVVNRGLEKTLVIEDDVRFEHQFKRKLMKLMDDVEEAQLDWELIYIGRKRMQVQQPEKAVPNVMNLVEADYSYWTLGYAISFQGAQKLIGAEPFSKMLPVDEFLPVMYNKHPVAKYMEYYESRDLKAFSAEPLLVYPTHYTGQPGYLSDTETSTIWDNETVSTDWDRTHSWKSRQQGRIHSEAQNKDALPPQSSLNAPSSRDEL</sequence>
<evidence type="ECO:0000256" key="3">
    <source>
        <dbReference type="ARBA" id="ARBA00022824"/>
    </source>
</evidence>
<feature type="signal peptide" evidence="6">
    <location>
        <begin position="1"/>
        <end position="21"/>
    </location>
</feature>
<name>A0A226MJP6_CALSU</name>
<evidence type="ECO:0000313" key="8">
    <source>
        <dbReference type="EMBL" id="OXB55438.1"/>
    </source>
</evidence>
<dbReference type="InterPro" id="IPR050757">
    <property type="entry name" value="Collagen_mod_GT25"/>
</dbReference>